<dbReference type="RefSeq" id="WP_168548233.1">
    <property type="nucleotide sequence ID" value="NZ_JAAXPR010000002.1"/>
</dbReference>
<dbReference type="EMBL" id="JAAXPR010000002">
    <property type="protein sequence ID" value="NKZ19466.1"/>
    <property type="molecule type" value="Genomic_DNA"/>
</dbReference>
<evidence type="ECO:0000313" key="1">
    <source>
        <dbReference type="EMBL" id="NKZ19466.1"/>
    </source>
</evidence>
<evidence type="ECO:0000313" key="2">
    <source>
        <dbReference type="Proteomes" id="UP000522720"/>
    </source>
</evidence>
<accession>A0A7X6MY11</accession>
<reference evidence="1 2" key="1">
    <citation type="submission" date="2020-04" db="EMBL/GenBank/DDBJ databases">
        <title>MicrobeNet Type strains.</title>
        <authorList>
            <person name="Nicholson A.C."/>
        </authorList>
    </citation>
    <scope>NUCLEOTIDE SEQUENCE [LARGE SCALE GENOMIC DNA]</scope>
    <source>
        <strain evidence="1 2">CCUG 69612</strain>
    </source>
</reference>
<dbReference type="InterPro" id="IPR025384">
    <property type="entry name" value="DUF4298"/>
</dbReference>
<dbReference type="Pfam" id="PF14131">
    <property type="entry name" value="DUF4298"/>
    <property type="match status" value="1"/>
</dbReference>
<keyword evidence="2" id="KW-1185">Reference proteome</keyword>
<dbReference type="Proteomes" id="UP000522720">
    <property type="component" value="Unassembled WGS sequence"/>
</dbReference>
<comment type="caution">
    <text evidence="1">The sequence shown here is derived from an EMBL/GenBank/DDBJ whole genome shotgun (WGS) entry which is preliminary data.</text>
</comment>
<dbReference type="AlphaFoldDB" id="A0A7X6MY11"/>
<protein>
    <submittedName>
        <fullName evidence="1">DUF4298 domain-containing protein</fullName>
    </submittedName>
</protein>
<organism evidence="1 2">
    <name type="scientific">Streptococcus ovuberis</name>
    <dbReference type="NCBI Taxonomy" id="1936207"/>
    <lineage>
        <taxon>Bacteria</taxon>
        <taxon>Bacillati</taxon>
        <taxon>Bacillota</taxon>
        <taxon>Bacilli</taxon>
        <taxon>Lactobacillales</taxon>
        <taxon>Streptococcaceae</taxon>
        <taxon>Streptococcus</taxon>
    </lineage>
</organism>
<sequence length="105" mass="12319">MDALEKIEAMEQVLSQSIEQSNRLWQILETAQEHMPRLEDLFAYYGSPEWREHFELDEQGKIPKHLPRGVLSEDGIYNTILDYRELAQTMRTLADQIDQAISPEE</sequence>
<name>A0A7X6MY11_9STRE</name>
<gene>
    <name evidence="1" type="ORF">HF992_01115</name>
</gene>
<proteinExistence type="predicted"/>